<dbReference type="InterPro" id="IPR011990">
    <property type="entry name" value="TPR-like_helical_dom_sf"/>
</dbReference>
<dbReference type="InterPro" id="IPR010982">
    <property type="entry name" value="Lambda_DNA-bd_dom_sf"/>
</dbReference>
<sequence>MMQLGQRFKKLRRERHITLVQAAGTDCSPSALSKFENGKSQLSAEVFISIITRLHIDWAEFRPTHGPQQTLFIQHYHEAVENHNICQLMTLRAALRELDPQLQRYRTEYYIVELTLGQEAPDLIVVSQSLVTAALDYLVQIDYWNNAAFILAALLVTRVPVAVLDAMTTQVMYQRKLANLPAEKIARADDLLVDIALQRARLGDLTGARLTLAEYQPPVIPDLVAAAHYRLVDCYIRQQTGDQQAGGEVQQLLGFLTMINAGATAKRWRQQIAPIKKTPPQLE</sequence>
<dbReference type="AlphaFoldDB" id="A0A5P8M2C0"/>
<dbReference type="InterPro" id="IPR001387">
    <property type="entry name" value="Cro/C1-type_HTH"/>
</dbReference>
<dbReference type="EMBL" id="CP045143">
    <property type="protein sequence ID" value="QFR22593.1"/>
    <property type="molecule type" value="Genomic_DNA"/>
</dbReference>
<evidence type="ECO:0000313" key="2">
    <source>
        <dbReference type="EMBL" id="QFR22593.1"/>
    </source>
</evidence>
<accession>A0A5P8M2C0</accession>
<reference evidence="2 3" key="1">
    <citation type="submission" date="2019-10" db="EMBL/GenBank/DDBJ databases">
        <title>The completed genome of Lactobacillus harbinensis M1.</title>
        <authorList>
            <person name="Zheng Y."/>
        </authorList>
    </citation>
    <scope>NUCLEOTIDE SEQUENCE [LARGE SCALE GENOMIC DNA]</scope>
    <source>
        <strain evidence="2 3">M1</strain>
    </source>
</reference>
<evidence type="ECO:0000313" key="3">
    <source>
        <dbReference type="Proteomes" id="UP000326779"/>
    </source>
</evidence>
<proteinExistence type="predicted"/>
<dbReference type="PANTHER" id="PTHR37038">
    <property type="entry name" value="TRANSCRIPTIONAL REGULATOR-RELATED"/>
    <property type="match status" value="1"/>
</dbReference>
<dbReference type="GO" id="GO:0003677">
    <property type="term" value="F:DNA binding"/>
    <property type="evidence" value="ECO:0007669"/>
    <property type="project" value="InterPro"/>
</dbReference>
<dbReference type="PROSITE" id="PS50943">
    <property type="entry name" value="HTH_CROC1"/>
    <property type="match status" value="1"/>
</dbReference>
<feature type="domain" description="HTH cro/C1-type" evidence="1">
    <location>
        <begin position="8"/>
        <end position="61"/>
    </location>
</feature>
<protein>
    <submittedName>
        <fullName evidence="2">Helix-turn-helix domain-containing protein</fullName>
    </submittedName>
</protein>
<dbReference type="KEGG" id="lhb:D1010_03555"/>
<evidence type="ECO:0000259" key="1">
    <source>
        <dbReference type="PROSITE" id="PS50943"/>
    </source>
</evidence>
<organism evidence="2 3">
    <name type="scientific">Schleiferilactobacillus harbinensis</name>
    <dbReference type="NCBI Taxonomy" id="304207"/>
    <lineage>
        <taxon>Bacteria</taxon>
        <taxon>Bacillati</taxon>
        <taxon>Bacillota</taxon>
        <taxon>Bacilli</taxon>
        <taxon>Lactobacillales</taxon>
        <taxon>Lactobacillaceae</taxon>
        <taxon>Schleiferilactobacillus</taxon>
    </lineage>
</organism>
<dbReference type="CDD" id="cd00093">
    <property type="entry name" value="HTH_XRE"/>
    <property type="match status" value="1"/>
</dbReference>
<dbReference type="SUPFAM" id="SSF47413">
    <property type="entry name" value="lambda repressor-like DNA-binding domains"/>
    <property type="match status" value="1"/>
</dbReference>
<dbReference type="Pfam" id="PF13560">
    <property type="entry name" value="HTH_31"/>
    <property type="match status" value="1"/>
</dbReference>
<dbReference type="Gene3D" id="1.25.40.10">
    <property type="entry name" value="Tetratricopeptide repeat domain"/>
    <property type="match status" value="1"/>
</dbReference>
<dbReference type="Proteomes" id="UP000326779">
    <property type="component" value="Chromosome"/>
</dbReference>
<dbReference type="SMART" id="SM00530">
    <property type="entry name" value="HTH_XRE"/>
    <property type="match status" value="1"/>
</dbReference>
<gene>
    <name evidence="2" type="ORF">D1010_03555</name>
</gene>
<dbReference type="InterPro" id="IPR053163">
    <property type="entry name" value="HTH-type_regulator_Rgg"/>
</dbReference>
<name>A0A5P8M2C0_9LACO</name>